<reference evidence="3 4" key="1">
    <citation type="journal article" date="2023" name="Plants (Basel)">
        <title>Bridging the Gap: Combining Genomics and Transcriptomics Approaches to Understand Stylosanthes scabra, an Orphan Legume from the Brazilian Caatinga.</title>
        <authorList>
            <person name="Ferreira-Neto J.R.C."/>
            <person name="da Silva M.D."/>
            <person name="Binneck E."/>
            <person name="de Melo N.F."/>
            <person name="da Silva R.H."/>
            <person name="de Melo A.L.T.M."/>
            <person name="Pandolfi V."/>
            <person name="Bustamante F.O."/>
            <person name="Brasileiro-Vidal A.C."/>
            <person name="Benko-Iseppon A.M."/>
        </authorList>
    </citation>
    <scope>NUCLEOTIDE SEQUENCE [LARGE SCALE GENOMIC DNA]</scope>
    <source>
        <tissue evidence="3">Leaves</tissue>
    </source>
</reference>
<comment type="caution">
    <text evidence="3">The sequence shown here is derived from an EMBL/GenBank/DDBJ whole genome shotgun (WGS) entry which is preliminary data.</text>
</comment>
<feature type="region of interest" description="Disordered" evidence="1">
    <location>
        <begin position="1"/>
        <end position="54"/>
    </location>
</feature>
<dbReference type="Gene3D" id="2.30.30.100">
    <property type="match status" value="1"/>
</dbReference>
<dbReference type="InterPro" id="IPR045117">
    <property type="entry name" value="ATXN2-like"/>
</dbReference>
<evidence type="ECO:0000313" key="4">
    <source>
        <dbReference type="Proteomes" id="UP001341840"/>
    </source>
</evidence>
<protein>
    <submittedName>
        <fullName evidence="3">Polyadenylate-binding protein-interacting protein 3</fullName>
    </submittedName>
</protein>
<evidence type="ECO:0000259" key="2">
    <source>
        <dbReference type="Pfam" id="PF14438"/>
    </source>
</evidence>
<proteinExistence type="predicted"/>
<dbReference type="InterPro" id="IPR025852">
    <property type="entry name" value="SM_dom_ATX"/>
</dbReference>
<feature type="domain" description="Ataxin 2 SM" evidence="2">
    <location>
        <begin position="57"/>
        <end position="141"/>
    </location>
</feature>
<accession>A0ABU6QM48</accession>
<organism evidence="3 4">
    <name type="scientific">Stylosanthes scabra</name>
    <dbReference type="NCBI Taxonomy" id="79078"/>
    <lineage>
        <taxon>Eukaryota</taxon>
        <taxon>Viridiplantae</taxon>
        <taxon>Streptophyta</taxon>
        <taxon>Embryophyta</taxon>
        <taxon>Tracheophyta</taxon>
        <taxon>Spermatophyta</taxon>
        <taxon>Magnoliopsida</taxon>
        <taxon>eudicotyledons</taxon>
        <taxon>Gunneridae</taxon>
        <taxon>Pentapetalae</taxon>
        <taxon>rosids</taxon>
        <taxon>fabids</taxon>
        <taxon>Fabales</taxon>
        <taxon>Fabaceae</taxon>
        <taxon>Papilionoideae</taxon>
        <taxon>50 kb inversion clade</taxon>
        <taxon>dalbergioids sensu lato</taxon>
        <taxon>Dalbergieae</taxon>
        <taxon>Pterocarpus clade</taxon>
        <taxon>Stylosanthes</taxon>
    </lineage>
</organism>
<gene>
    <name evidence="3" type="primary">CID3_9</name>
    <name evidence="3" type="ORF">PIB30_066137</name>
</gene>
<evidence type="ECO:0000256" key="1">
    <source>
        <dbReference type="SAM" id="MobiDB-lite"/>
    </source>
</evidence>
<evidence type="ECO:0000313" key="3">
    <source>
        <dbReference type="EMBL" id="MED6112913.1"/>
    </source>
</evidence>
<feature type="compositionally biased region" description="Polar residues" evidence="1">
    <location>
        <begin position="32"/>
        <end position="44"/>
    </location>
</feature>
<dbReference type="EMBL" id="JASCZI010000670">
    <property type="protein sequence ID" value="MED6112913.1"/>
    <property type="molecule type" value="Genomic_DNA"/>
</dbReference>
<keyword evidence="4" id="KW-1185">Reference proteome</keyword>
<dbReference type="Proteomes" id="UP001341840">
    <property type="component" value="Unassembled WGS sequence"/>
</dbReference>
<name>A0ABU6QM48_9FABA</name>
<feature type="compositionally biased region" description="Basic and acidic residues" evidence="1">
    <location>
        <begin position="14"/>
        <end position="26"/>
    </location>
</feature>
<dbReference type="PANTHER" id="PTHR12854">
    <property type="entry name" value="ATAXIN 2-RELATED"/>
    <property type="match status" value="1"/>
</dbReference>
<sequence>MNLQQAGQPKSGRRKSEREGQTKSENKMPSGKLNTSRLTSTGAVTGSKGGSYESPSHDRLVYVTTCLIGHQVEVQVKNGSMYSGIFHATNADNDFGIILKMARLIKDGSLRGQKSSAEPVSKAPSKILIIPAKELVQVIAKVCDFSSICSSLGKLSVI</sequence>
<dbReference type="Pfam" id="PF14438">
    <property type="entry name" value="SM-ATX"/>
    <property type="match status" value="1"/>
</dbReference>
<dbReference type="PANTHER" id="PTHR12854:SF7">
    <property type="entry name" value="ATAXIN-2 HOMOLOG"/>
    <property type="match status" value="1"/>
</dbReference>